<name>A0ABX6EL90_9HYPH</name>
<evidence type="ECO:0000313" key="3">
    <source>
        <dbReference type="Proteomes" id="UP000424673"/>
    </source>
</evidence>
<keyword evidence="3" id="KW-1185">Reference proteome</keyword>
<feature type="chain" id="PRO_5046404896" evidence="1">
    <location>
        <begin position="27"/>
        <end position="147"/>
    </location>
</feature>
<reference evidence="2 3" key="2">
    <citation type="journal article" date="2021" name="AMB Express">
        <title>Isolation and characterisation of Methylocystis spp. for poly-3-hydroxybutyrate production using waste methane feedstocks.</title>
        <authorList>
            <person name="Rumah B.L."/>
            <person name="Stead C.E."/>
            <person name="Claxton Stevens B.H."/>
            <person name="Minton N.P."/>
            <person name="Grosse-Honebrink A."/>
            <person name="Zhang Y."/>
        </authorList>
    </citation>
    <scope>NUCLEOTIDE SEQUENCE [LARGE SCALE GENOMIC DNA]</scope>
    <source>
        <strain evidence="2 3">BRCS1</strain>
    </source>
</reference>
<organism evidence="2 3">
    <name type="scientific">Methylocystis rosea</name>
    <dbReference type="NCBI Taxonomy" id="173366"/>
    <lineage>
        <taxon>Bacteria</taxon>
        <taxon>Pseudomonadati</taxon>
        <taxon>Pseudomonadota</taxon>
        <taxon>Alphaproteobacteria</taxon>
        <taxon>Hyphomicrobiales</taxon>
        <taxon>Methylocystaceae</taxon>
        <taxon>Methylocystis</taxon>
    </lineage>
</organism>
<protein>
    <submittedName>
        <fullName evidence="2">Uncharacterized protein</fullName>
    </submittedName>
</protein>
<accession>A0ABX6EL90</accession>
<dbReference type="EMBL" id="CP044328">
    <property type="protein sequence ID" value="QGM95177.1"/>
    <property type="molecule type" value="Genomic_DNA"/>
</dbReference>
<gene>
    <name evidence="2" type="ORF">F7D13_14695</name>
</gene>
<evidence type="ECO:0000256" key="1">
    <source>
        <dbReference type="SAM" id="SignalP"/>
    </source>
</evidence>
<dbReference type="Proteomes" id="UP000424673">
    <property type="component" value="Chromosome"/>
</dbReference>
<reference evidence="3" key="1">
    <citation type="submission" date="2019-09" db="EMBL/GenBank/DDBJ databases">
        <title>Isolation and complete genome sequencing of Methylocystis species.</title>
        <authorList>
            <person name="Rumah B.L."/>
            <person name="Stead C.E."/>
            <person name="Stevens B.C."/>
            <person name="Minton N.P."/>
            <person name="Grosse-Honebrink A."/>
            <person name="Zhang Y."/>
        </authorList>
    </citation>
    <scope>NUCLEOTIDE SEQUENCE [LARGE SCALE GENOMIC DNA]</scope>
    <source>
        <strain evidence="3">BRCS1</strain>
    </source>
</reference>
<evidence type="ECO:0000313" key="2">
    <source>
        <dbReference type="EMBL" id="QGM95177.1"/>
    </source>
</evidence>
<keyword evidence="1" id="KW-0732">Signal</keyword>
<sequence length="147" mass="16411">MLRSHPSRCACIIVAALALLASNASAREIHLDCARGNQTAMVDIDSDRAFMQIMWGDGVAEEFKEGDSYISGPDKFGRKEKVVYVMRLEKDLVTFGTDRNCLEDGVKKCVEQHVRNTLDVNRGEMKYDEGDSIAVLRCNPAPPGRRF</sequence>
<feature type="signal peptide" evidence="1">
    <location>
        <begin position="1"/>
        <end position="26"/>
    </location>
</feature>
<dbReference type="RefSeq" id="WP_154453455.1">
    <property type="nucleotide sequence ID" value="NZ_CP044328.1"/>
</dbReference>
<proteinExistence type="predicted"/>